<evidence type="ECO:0000256" key="2">
    <source>
        <dbReference type="ARBA" id="ARBA00022691"/>
    </source>
</evidence>
<dbReference type="InterPro" id="IPR023404">
    <property type="entry name" value="rSAM_horseshoe"/>
</dbReference>
<evidence type="ECO:0000313" key="7">
    <source>
        <dbReference type="Proteomes" id="UP000502179"/>
    </source>
</evidence>
<dbReference type="InterPro" id="IPR006158">
    <property type="entry name" value="Cobalamin-bd"/>
</dbReference>
<dbReference type="SFLD" id="SFLDG01123">
    <property type="entry name" value="methyltransferase_(Class_B)"/>
    <property type="match status" value="1"/>
</dbReference>
<dbReference type="Gene3D" id="1.25.40.10">
    <property type="entry name" value="Tetratricopeptide repeat domain"/>
    <property type="match status" value="1"/>
</dbReference>
<dbReference type="KEGG" id="tav:G4V39_02085"/>
<dbReference type="InterPro" id="IPR034466">
    <property type="entry name" value="Methyltransferase_Class_B"/>
</dbReference>
<keyword evidence="4" id="KW-0408">Iron</keyword>
<dbReference type="PANTHER" id="PTHR43409:SF16">
    <property type="entry name" value="SLR0320 PROTEIN"/>
    <property type="match status" value="1"/>
</dbReference>
<dbReference type="PROSITE" id="PS51332">
    <property type="entry name" value="B12_BINDING"/>
    <property type="match status" value="1"/>
</dbReference>
<dbReference type="Pfam" id="PF04055">
    <property type="entry name" value="Radical_SAM"/>
    <property type="match status" value="1"/>
</dbReference>
<dbReference type="InterPro" id="IPR007197">
    <property type="entry name" value="rSAM"/>
</dbReference>
<name>A0A6G7PTX6_9BACT</name>
<dbReference type="AlphaFoldDB" id="A0A6G7PTX6"/>
<dbReference type="GO" id="GO:0046872">
    <property type="term" value="F:metal ion binding"/>
    <property type="evidence" value="ECO:0007669"/>
    <property type="project" value="UniProtKB-KW"/>
</dbReference>
<organism evidence="6 7">
    <name type="scientific">Thermosulfuriphilus ammonigenes</name>
    <dbReference type="NCBI Taxonomy" id="1936021"/>
    <lineage>
        <taxon>Bacteria</taxon>
        <taxon>Pseudomonadati</taxon>
        <taxon>Thermodesulfobacteriota</taxon>
        <taxon>Thermodesulfobacteria</taxon>
        <taxon>Thermodesulfobacteriales</taxon>
        <taxon>Thermodesulfobacteriaceae</taxon>
        <taxon>Thermosulfuriphilus</taxon>
    </lineage>
</organism>
<dbReference type="Pfam" id="PF02310">
    <property type="entry name" value="B12-binding"/>
    <property type="match status" value="1"/>
</dbReference>
<evidence type="ECO:0000256" key="3">
    <source>
        <dbReference type="ARBA" id="ARBA00022723"/>
    </source>
</evidence>
<dbReference type="GO" id="GO:0031419">
    <property type="term" value="F:cobalamin binding"/>
    <property type="evidence" value="ECO:0007669"/>
    <property type="project" value="InterPro"/>
</dbReference>
<reference evidence="6 7" key="1">
    <citation type="submission" date="2020-02" db="EMBL/GenBank/DDBJ databases">
        <title>Genome analysis of Thermosulfuriphilus ammonigenes ST65T, an anaerobic thermophilic chemolithoautotrophic bacterium isolated from a deep-sea hydrothermal vent.</title>
        <authorList>
            <person name="Slobodkina G."/>
            <person name="Allioux M."/>
            <person name="Merkel A."/>
            <person name="Alain K."/>
            <person name="Jebbar M."/>
            <person name="Slobodkin A."/>
        </authorList>
    </citation>
    <scope>NUCLEOTIDE SEQUENCE [LARGE SCALE GENOMIC DNA]</scope>
    <source>
        <strain evidence="6 7">ST65</strain>
    </source>
</reference>
<keyword evidence="3" id="KW-0479">Metal-binding</keyword>
<dbReference type="SUPFAM" id="SSF48452">
    <property type="entry name" value="TPR-like"/>
    <property type="match status" value="1"/>
</dbReference>
<dbReference type="GO" id="GO:0003824">
    <property type="term" value="F:catalytic activity"/>
    <property type="evidence" value="ECO:0007669"/>
    <property type="project" value="InterPro"/>
</dbReference>
<dbReference type="InterPro" id="IPR058240">
    <property type="entry name" value="rSAM_sf"/>
</dbReference>
<dbReference type="SUPFAM" id="SSF102114">
    <property type="entry name" value="Radical SAM enzymes"/>
    <property type="match status" value="1"/>
</dbReference>
<dbReference type="InterPro" id="IPR036724">
    <property type="entry name" value="Cobalamin-bd_sf"/>
</dbReference>
<dbReference type="PANTHER" id="PTHR43409">
    <property type="entry name" value="ANAEROBIC MAGNESIUM-PROTOPORPHYRIN IX MONOMETHYL ESTER CYCLASE-RELATED"/>
    <property type="match status" value="1"/>
</dbReference>
<dbReference type="PROSITE" id="PS51918">
    <property type="entry name" value="RADICAL_SAM"/>
    <property type="match status" value="1"/>
</dbReference>
<dbReference type="CDD" id="cd02068">
    <property type="entry name" value="radical_SAM_B12_BD"/>
    <property type="match status" value="1"/>
</dbReference>
<dbReference type="SUPFAM" id="SSF52242">
    <property type="entry name" value="Cobalamin (vitamin B12)-binding domain"/>
    <property type="match status" value="1"/>
</dbReference>
<evidence type="ECO:0000256" key="4">
    <source>
        <dbReference type="ARBA" id="ARBA00023004"/>
    </source>
</evidence>
<comment type="cofactor">
    <cofactor evidence="1">
        <name>[4Fe-4S] cluster</name>
        <dbReference type="ChEBI" id="CHEBI:49883"/>
    </cofactor>
</comment>
<dbReference type="SFLD" id="SFLDG01082">
    <property type="entry name" value="B12-binding_domain_containing"/>
    <property type="match status" value="1"/>
</dbReference>
<dbReference type="CDD" id="cd01335">
    <property type="entry name" value="Radical_SAM"/>
    <property type="match status" value="1"/>
</dbReference>
<sequence>MKILLIYPYCIDERPRDYDVRPVPIGVYYIAALLKEAGYDVEVLNWYNINKTPTKIAETLKVKRPAIIGFSIFNANRWGAIDIARVAKEIDPEVKVVFGGVGASFLWEHFLKHFPEVDYVVIGEGEYTFLNLVRALEKNGRGLEEIKGLAFRGDEGPIFTGWPDPIENIDSLPNPARYFTFQHVVSARGCPFNCTFCGSPRFWGRRVRFHSPGYFVDQLELLYQKGVNFFYVSDDTFTFQKKRVIEICQEIIRRGLSITWQAISRVDCIDEEILYWMRRAGCVQISYGVESGSEKIRRFFNKKISAEAIKRAFELTRRYGILPRAYFIYGSPGESQKTIQESIDLMLEIKPLSVVFYILDIYPGTALYEEFKRRTGATDDIWLKRIEDIMYHETDPDLPAEKVLAFGRRLKKEYYRHLPRFLREIDLVEKRDLYPHHADFLTRLAMTLRYGDYARNPQIRGKDSLAEHLFARALKYHPDHHAYLGLGIIYQQKRRFKESVKILEEGRGYFPSSEPLNICLGISYMNLGDYRRALECFLPFESSPEALSRAAVCFQALGDEARMKACLARLKALKGVSA</sequence>
<dbReference type="Gene3D" id="3.80.30.20">
    <property type="entry name" value="tm_1862 like domain"/>
    <property type="match status" value="1"/>
</dbReference>
<keyword evidence="7" id="KW-1185">Reference proteome</keyword>
<dbReference type="Proteomes" id="UP000502179">
    <property type="component" value="Chromosome"/>
</dbReference>
<dbReference type="InterPro" id="IPR006638">
    <property type="entry name" value="Elp3/MiaA/NifB-like_rSAM"/>
</dbReference>
<accession>A0A6G7PTX6</accession>
<dbReference type="GO" id="GO:0051539">
    <property type="term" value="F:4 iron, 4 sulfur cluster binding"/>
    <property type="evidence" value="ECO:0007669"/>
    <property type="project" value="UniProtKB-KW"/>
</dbReference>
<gene>
    <name evidence="6" type="ORF">G4V39_02085</name>
</gene>
<dbReference type="SFLD" id="SFLDS00029">
    <property type="entry name" value="Radical_SAM"/>
    <property type="match status" value="1"/>
</dbReference>
<evidence type="ECO:0000313" key="6">
    <source>
        <dbReference type="EMBL" id="QIJ71135.1"/>
    </source>
</evidence>
<dbReference type="EMBL" id="CP048877">
    <property type="protein sequence ID" value="QIJ71135.1"/>
    <property type="molecule type" value="Genomic_DNA"/>
</dbReference>
<dbReference type="SMART" id="SM00729">
    <property type="entry name" value="Elp3"/>
    <property type="match status" value="1"/>
</dbReference>
<evidence type="ECO:0000256" key="1">
    <source>
        <dbReference type="ARBA" id="ARBA00001966"/>
    </source>
</evidence>
<dbReference type="RefSeq" id="WP_166031357.1">
    <property type="nucleotide sequence ID" value="NZ_CP048877.1"/>
</dbReference>
<dbReference type="Gene3D" id="3.40.50.280">
    <property type="entry name" value="Cobalamin-binding domain"/>
    <property type="match status" value="1"/>
</dbReference>
<keyword evidence="5" id="KW-0411">Iron-sulfur</keyword>
<dbReference type="InterPro" id="IPR011990">
    <property type="entry name" value="TPR-like_helical_dom_sf"/>
</dbReference>
<dbReference type="InterPro" id="IPR051198">
    <property type="entry name" value="BchE-like"/>
</dbReference>
<dbReference type="GO" id="GO:0005829">
    <property type="term" value="C:cytosol"/>
    <property type="evidence" value="ECO:0007669"/>
    <property type="project" value="TreeGrafter"/>
</dbReference>
<protein>
    <submittedName>
        <fullName evidence="6">Radical SAM protein</fullName>
    </submittedName>
</protein>
<evidence type="ECO:0000256" key="5">
    <source>
        <dbReference type="ARBA" id="ARBA00023014"/>
    </source>
</evidence>
<proteinExistence type="predicted"/>
<keyword evidence="2" id="KW-0949">S-adenosyl-L-methionine</keyword>